<dbReference type="GO" id="GO:0004553">
    <property type="term" value="F:hydrolase activity, hydrolyzing O-glycosyl compounds"/>
    <property type="evidence" value="ECO:0007669"/>
    <property type="project" value="UniProtKB-ARBA"/>
</dbReference>
<protein>
    <submittedName>
        <fullName evidence="1">Uncharacterized protein</fullName>
    </submittedName>
</protein>
<evidence type="ECO:0000313" key="1">
    <source>
        <dbReference type="EMBL" id="MBB5287125.1"/>
    </source>
</evidence>
<comment type="caution">
    <text evidence="1">The sequence shown here is derived from an EMBL/GenBank/DDBJ whole genome shotgun (WGS) entry which is preliminary data.</text>
</comment>
<dbReference type="SUPFAM" id="SSF49899">
    <property type="entry name" value="Concanavalin A-like lectins/glucanases"/>
    <property type="match status" value="1"/>
</dbReference>
<dbReference type="Gene3D" id="2.60.120.200">
    <property type="match status" value="1"/>
</dbReference>
<reference evidence="1 2" key="1">
    <citation type="submission" date="2020-08" db="EMBL/GenBank/DDBJ databases">
        <title>Genomic Encyclopedia of Type Strains, Phase IV (KMG-IV): sequencing the most valuable type-strain genomes for metagenomic binning, comparative biology and taxonomic classification.</title>
        <authorList>
            <person name="Goeker M."/>
        </authorList>
    </citation>
    <scope>NUCLEOTIDE SEQUENCE [LARGE SCALE GENOMIC DNA]</scope>
    <source>
        <strain evidence="1 2">DSM 105074</strain>
    </source>
</reference>
<evidence type="ECO:0000313" key="2">
    <source>
        <dbReference type="Proteomes" id="UP000557307"/>
    </source>
</evidence>
<organism evidence="1 2">
    <name type="scientific">Rhabdobacter roseus</name>
    <dbReference type="NCBI Taxonomy" id="1655419"/>
    <lineage>
        <taxon>Bacteria</taxon>
        <taxon>Pseudomonadati</taxon>
        <taxon>Bacteroidota</taxon>
        <taxon>Cytophagia</taxon>
        <taxon>Cytophagales</taxon>
        <taxon>Cytophagaceae</taxon>
        <taxon>Rhabdobacter</taxon>
    </lineage>
</organism>
<dbReference type="InterPro" id="IPR013320">
    <property type="entry name" value="ConA-like_dom_sf"/>
</dbReference>
<proteinExistence type="predicted"/>
<name>A0A840TW25_9BACT</name>
<sequence length="735" mass="77284">MSLTKIQPQTVGPVKVPIQRLGPRGAKGWTPLLRAVSDGPRKLLELYDWTGGLAPKPHTGYVGPAGLVADLALALDFTGRGLASVAQDPEANLVFTYDDGVTETIPAYFAPVLAAAAQVDADAQAVELTRALLEALKLSVEGTAATVDLDAQAVEMTRALLEALKLSVESTATTVGHDAQAVELTRALLEALKLSVEGTAATVDLDAQAVEMTRALLEALKLSVEGTAATVDLDAQAVEQTRALLAALAEQVGQDKQAVEGILAAFEQLYGHGQAISLAVQQSFQNAVQSELALNLALVYRNETEQKRIEVNALLTQAAEIVFNGATDRPTIRPSFRWHRDQGVLDPRIELSYSGLLAVFDRFGSLRWVPASARALDYDPVTGACLGLPVFQGRANLLSSRNFTTGWGANAGGDVVFPLLIETDSRFSERYKLVPTASNGLHRIFHSNVTLVSGQAYALSVVARAGEYRYLSLRMAGAAGVPSATIVFDLIDKVATTATGLSTAIRDLGGGVLQCDLVGTAAANGTMNAYVGVSDVFTSNYPSWIADGTSGIYVYAVNLQTGGSSTPIIGAARGNILAQISGLALSQFFNPNEGTIVVEFISTAPVGDSTRMISFNSGGAASTGGHIQIATSSTAGQGSVMQKRPNGGVVQTRSLGTYVPGSVYKVAGAYDQNEIRASRNGSAVLNSNVAGSIGAIMRMELGAQAQDNFLNGWIRSIEFFPKKLPDSQLVALSRL</sequence>
<keyword evidence="2" id="KW-1185">Reference proteome</keyword>
<dbReference type="AlphaFoldDB" id="A0A840TW25"/>
<dbReference type="RefSeq" id="WP_184178918.1">
    <property type="nucleotide sequence ID" value="NZ_JACHGF010000014.1"/>
</dbReference>
<accession>A0A840TW25</accession>
<dbReference type="GO" id="GO:0005975">
    <property type="term" value="P:carbohydrate metabolic process"/>
    <property type="evidence" value="ECO:0007669"/>
    <property type="project" value="UniProtKB-ARBA"/>
</dbReference>
<gene>
    <name evidence="1" type="ORF">HNQ92_005287</name>
</gene>
<dbReference type="Proteomes" id="UP000557307">
    <property type="component" value="Unassembled WGS sequence"/>
</dbReference>
<dbReference type="EMBL" id="JACHGF010000014">
    <property type="protein sequence ID" value="MBB5287125.1"/>
    <property type="molecule type" value="Genomic_DNA"/>
</dbReference>